<feature type="domain" description="RNase H type-1" evidence="9">
    <location>
        <begin position="219"/>
        <end position="354"/>
    </location>
</feature>
<dbReference type="SUPFAM" id="SSF53098">
    <property type="entry name" value="Ribonuclease H-like"/>
    <property type="match status" value="1"/>
</dbReference>
<proteinExistence type="inferred from homology"/>
<dbReference type="EC" id="3.1.26.4" evidence="3"/>
<evidence type="ECO:0000313" key="11">
    <source>
        <dbReference type="Proteomes" id="UP001331761"/>
    </source>
</evidence>
<comment type="similarity">
    <text evidence="2">Belongs to the RNase H family.</text>
</comment>
<dbReference type="Pfam" id="PF00075">
    <property type="entry name" value="RNase_H"/>
    <property type="match status" value="1"/>
</dbReference>
<keyword evidence="4" id="KW-0540">Nuclease</keyword>
<keyword evidence="7" id="KW-0378">Hydrolase</keyword>
<dbReference type="InterPro" id="IPR036397">
    <property type="entry name" value="RNaseH_sf"/>
</dbReference>
<dbReference type="EMBL" id="WIXE01012028">
    <property type="protein sequence ID" value="KAK5976303.1"/>
    <property type="molecule type" value="Genomic_DNA"/>
</dbReference>
<dbReference type="Gene3D" id="3.30.420.10">
    <property type="entry name" value="Ribonuclease H-like superfamily/Ribonuclease H"/>
    <property type="match status" value="1"/>
</dbReference>
<feature type="region of interest" description="Disordered" evidence="8">
    <location>
        <begin position="356"/>
        <end position="425"/>
    </location>
</feature>
<dbReference type="PANTHER" id="PTHR10642">
    <property type="entry name" value="RIBONUCLEASE H1"/>
    <property type="match status" value="1"/>
</dbReference>
<comment type="catalytic activity">
    <reaction evidence="1">
        <text>Endonucleolytic cleavage to 5'-phosphomonoester.</text>
        <dbReference type="EC" id="3.1.26.4"/>
    </reaction>
</comment>
<dbReference type="InterPro" id="IPR050092">
    <property type="entry name" value="RNase_H"/>
</dbReference>
<comment type="caution">
    <text evidence="10">The sequence shown here is derived from an EMBL/GenBank/DDBJ whole genome shotgun (WGS) entry which is preliminary data.</text>
</comment>
<dbReference type="GO" id="GO:0004523">
    <property type="term" value="F:RNA-DNA hybrid ribonuclease activity"/>
    <property type="evidence" value="ECO:0007669"/>
    <property type="project" value="UniProtKB-EC"/>
</dbReference>
<keyword evidence="11" id="KW-1185">Reference proteome</keyword>
<evidence type="ECO:0000256" key="8">
    <source>
        <dbReference type="SAM" id="MobiDB-lite"/>
    </source>
</evidence>
<keyword evidence="6" id="KW-0255">Endonuclease</keyword>
<dbReference type="CDD" id="cd09280">
    <property type="entry name" value="RNase_HI_eukaryote_like"/>
    <property type="match status" value="1"/>
</dbReference>
<evidence type="ECO:0000256" key="6">
    <source>
        <dbReference type="ARBA" id="ARBA00022759"/>
    </source>
</evidence>
<dbReference type="Proteomes" id="UP001331761">
    <property type="component" value="Unassembled WGS sequence"/>
</dbReference>
<dbReference type="PROSITE" id="PS50879">
    <property type="entry name" value="RNASE_H_1"/>
    <property type="match status" value="1"/>
</dbReference>
<gene>
    <name evidence="10" type="ORF">GCK32_013931</name>
</gene>
<feature type="compositionally biased region" description="Polar residues" evidence="8">
    <location>
        <begin position="97"/>
        <end position="122"/>
    </location>
</feature>
<protein>
    <recommendedName>
        <fullName evidence="3">ribonuclease H</fullName>
        <ecNumber evidence="3">3.1.26.4</ecNumber>
    </recommendedName>
</protein>
<evidence type="ECO:0000259" key="9">
    <source>
        <dbReference type="PROSITE" id="PS50879"/>
    </source>
</evidence>
<evidence type="ECO:0000256" key="3">
    <source>
        <dbReference type="ARBA" id="ARBA00012180"/>
    </source>
</evidence>
<dbReference type="GO" id="GO:0003676">
    <property type="term" value="F:nucleic acid binding"/>
    <property type="evidence" value="ECO:0007669"/>
    <property type="project" value="InterPro"/>
</dbReference>
<organism evidence="10 11">
    <name type="scientific">Trichostrongylus colubriformis</name>
    <name type="common">Black scour worm</name>
    <dbReference type="NCBI Taxonomy" id="6319"/>
    <lineage>
        <taxon>Eukaryota</taxon>
        <taxon>Metazoa</taxon>
        <taxon>Ecdysozoa</taxon>
        <taxon>Nematoda</taxon>
        <taxon>Chromadorea</taxon>
        <taxon>Rhabditida</taxon>
        <taxon>Rhabditina</taxon>
        <taxon>Rhabditomorpha</taxon>
        <taxon>Strongyloidea</taxon>
        <taxon>Trichostrongylidae</taxon>
        <taxon>Trichostrongylus</taxon>
    </lineage>
</organism>
<keyword evidence="5" id="KW-0479">Metal-binding</keyword>
<dbReference type="AlphaFoldDB" id="A0AAN8FVG6"/>
<feature type="compositionally biased region" description="Basic residues" evidence="8">
    <location>
        <begin position="400"/>
        <end position="414"/>
    </location>
</feature>
<name>A0AAN8FVG6_TRICO</name>
<feature type="region of interest" description="Disordered" evidence="8">
    <location>
        <begin position="38"/>
        <end position="165"/>
    </location>
</feature>
<feature type="compositionally biased region" description="Basic and acidic residues" evidence="8">
    <location>
        <begin position="84"/>
        <end position="96"/>
    </location>
</feature>
<dbReference type="InterPro" id="IPR012337">
    <property type="entry name" value="RNaseH-like_sf"/>
</dbReference>
<evidence type="ECO:0000256" key="5">
    <source>
        <dbReference type="ARBA" id="ARBA00022723"/>
    </source>
</evidence>
<evidence type="ECO:0000313" key="10">
    <source>
        <dbReference type="EMBL" id="KAK5976303.1"/>
    </source>
</evidence>
<dbReference type="GO" id="GO:0043137">
    <property type="term" value="P:DNA replication, removal of RNA primer"/>
    <property type="evidence" value="ECO:0007669"/>
    <property type="project" value="TreeGrafter"/>
</dbReference>
<evidence type="ECO:0000256" key="4">
    <source>
        <dbReference type="ARBA" id="ARBA00022722"/>
    </source>
</evidence>
<evidence type="ECO:0000256" key="1">
    <source>
        <dbReference type="ARBA" id="ARBA00000077"/>
    </source>
</evidence>
<dbReference type="GO" id="GO:0046872">
    <property type="term" value="F:metal ion binding"/>
    <property type="evidence" value="ECO:0007669"/>
    <property type="project" value="UniProtKB-KW"/>
</dbReference>
<feature type="compositionally biased region" description="Basic residues" evidence="8">
    <location>
        <begin position="379"/>
        <end position="390"/>
    </location>
</feature>
<sequence>MMFLSTNFQLTHSFNVSRIATGISSSFDYSDESLRSSATQHHSTDWPSGESRDHSECSRNPSETSHRLERARASAGSPNSHRSYCSDRRFFRRQESDTGSFGNSDEASRSNRCSKSDLSYSSEEPRTSDEQLFSEPFQRQSRWDSYNRVRRASSAPPAEYSRNRAASVSVAFRGDSSLYQNDEDFKALKRDKSAQREWNKRFPEGTIVKPPRLRRSKKKRKPIKVYTDGSCIDNRASGFGVYFGPNHELNRSERIIGPIHNSGLAEILAAQMALRSLRNWKGYNNEPVILRTDFLPLVRAMSGGTNDGRFAEEMEAVRSLAMEYPNGVQFEHVYAHDGDPGNEQADTLARIATADARRARSASAPRYGRWGRNDWDRRSRSRSRERRPRSRERNSNWNRNRSKSRNNDRHHIRSHSAFVAGRRRS</sequence>
<evidence type="ECO:0000256" key="7">
    <source>
        <dbReference type="ARBA" id="ARBA00022801"/>
    </source>
</evidence>
<dbReference type="PANTHER" id="PTHR10642:SF26">
    <property type="entry name" value="RIBONUCLEASE H1"/>
    <property type="match status" value="1"/>
</dbReference>
<accession>A0AAN8FVG6</accession>
<evidence type="ECO:0000256" key="2">
    <source>
        <dbReference type="ARBA" id="ARBA00005300"/>
    </source>
</evidence>
<reference evidence="10 11" key="1">
    <citation type="submission" date="2019-10" db="EMBL/GenBank/DDBJ databases">
        <title>Assembly and Annotation for the nematode Trichostrongylus colubriformis.</title>
        <authorList>
            <person name="Martin J."/>
        </authorList>
    </citation>
    <scope>NUCLEOTIDE SEQUENCE [LARGE SCALE GENOMIC DNA]</scope>
    <source>
        <strain evidence="10">G859</strain>
        <tissue evidence="10">Whole worm</tissue>
    </source>
</reference>
<dbReference type="InterPro" id="IPR002156">
    <property type="entry name" value="RNaseH_domain"/>
</dbReference>